<protein>
    <submittedName>
        <fullName evidence="2">Uncharacterized protein</fullName>
    </submittedName>
</protein>
<dbReference type="AlphaFoldDB" id="A0A9Q1ESS5"/>
<evidence type="ECO:0000313" key="2">
    <source>
        <dbReference type="EMBL" id="KAJ8344302.1"/>
    </source>
</evidence>
<accession>A0A9Q1ESS5</accession>
<name>A0A9Q1ESS5_SYNKA</name>
<evidence type="ECO:0000256" key="1">
    <source>
        <dbReference type="SAM" id="MobiDB-lite"/>
    </source>
</evidence>
<organism evidence="2 3">
    <name type="scientific">Synaphobranchus kaupii</name>
    <name type="common">Kaup's arrowtooth eel</name>
    <dbReference type="NCBI Taxonomy" id="118154"/>
    <lineage>
        <taxon>Eukaryota</taxon>
        <taxon>Metazoa</taxon>
        <taxon>Chordata</taxon>
        <taxon>Craniata</taxon>
        <taxon>Vertebrata</taxon>
        <taxon>Euteleostomi</taxon>
        <taxon>Actinopterygii</taxon>
        <taxon>Neopterygii</taxon>
        <taxon>Teleostei</taxon>
        <taxon>Anguilliformes</taxon>
        <taxon>Synaphobranchidae</taxon>
        <taxon>Synaphobranchus</taxon>
    </lineage>
</organism>
<evidence type="ECO:0000313" key="3">
    <source>
        <dbReference type="Proteomes" id="UP001152622"/>
    </source>
</evidence>
<sequence>MADDCKRRLSDVWPILHRRRLKPRRLPISPHPIHPGAPQMQANHIELLGALGRIADALEAKNEPSASRVVSDMPRRQLRERKGK</sequence>
<feature type="region of interest" description="Disordered" evidence="1">
    <location>
        <begin position="61"/>
        <end position="84"/>
    </location>
</feature>
<reference evidence="2" key="1">
    <citation type="journal article" date="2023" name="Science">
        <title>Genome structures resolve the early diversification of teleost fishes.</title>
        <authorList>
            <person name="Parey E."/>
            <person name="Louis A."/>
            <person name="Montfort J."/>
            <person name="Bouchez O."/>
            <person name="Roques C."/>
            <person name="Iampietro C."/>
            <person name="Lluch J."/>
            <person name="Castinel A."/>
            <person name="Donnadieu C."/>
            <person name="Desvignes T."/>
            <person name="Floi Bucao C."/>
            <person name="Jouanno E."/>
            <person name="Wen M."/>
            <person name="Mejri S."/>
            <person name="Dirks R."/>
            <person name="Jansen H."/>
            <person name="Henkel C."/>
            <person name="Chen W.J."/>
            <person name="Zahm M."/>
            <person name="Cabau C."/>
            <person name="Klopp C."/>
            <person name="Thompson A.W."/>
            <person name="Robinson-Rechavi M."/>
            <person name="Braasch I."/>
            <person name="Lecointre G."/>
            <person name="Bobe J."/>
            <person name="Postlethwait J.H."/>
            <person name="Berthelot C."/>
            <person name="Roest Crollius H."/>
            <person name="Guiguen Y."/>
        </authorList>
    </citation>
    <scope>NUCLEOTIDE SEQUENCE</scope>
    <source>
        <strain evidence="2">WJC10195</strain>
    </source>
</reference>
<dbReference type="EMBL" id="JAINUF010000013">
    <property type="protein sequence ID" value="KAJ8344302.1"/>
    <property type="molecule type" value="Genomic_DNA"/>
</dbReference>
<keyword evidence="3" id="KW-1185">Reference proteome</keyword>
<dbReference type="Proteomes" id="UP001152622">
    <property type="component" value="Chromosome 13"/>
</dbReference>
<gene>
    <name evidence="2" type="ORF">SKAU_G00316310</name>
</gene>
<comment type="caution">
    <text evidence="2">The sequence shown here is derived from an EMBL/GenBank/DDBJ whole genome shotgun (WGS) entry which is preliminary data.</text>
</comment>
<proteinExistence type="predicted"/>